<dbReference type="RefSeq" id="WP_126041076.1">
    <property type="nucleotide sequence ID" value="NZ_CP034438.1"/>
</dbReference>
<keyword evidence="1" id="KW-1133">Transmembrane helix</keyword>
<dbReference type="AlphaFoldDB" id="A0A3S8ZA85"/>
<name>A0A3S8ZA85_9ACTO</name>
<keyword evidence="1" id="KW-0472">Membrane</keyword>
<evidence type="ECO:0000313" key="3">
    <source>
        <dbReference type="Proteomes" id="UP000270021"/>
    </source>
</evidence>
<sequence length="142" mass="15035">MVAHRLSIRAVDLVDILVYVVVLGLFVQLLPQVISESFSLTLLTALLMKVALEIIMSAKKRAVARLTGAHTLAARAVAGVAILLLLPGSKFVILWATEAAFAGSVSLGGFYAVTVLIAKLTLARFAVRLIIREPQESVAAAA</sequence>
<keyword evidence="1" id="KW-0812">Transmembrane</keyword>
<feature type="transmembrane region" description="Helical" evidence="1">
    <location>
        <begin position="12"/>
        <end position="31"/>
    </location>
</feature>
<accession>A0A3S8ZA85</accession>
<dbReference type="OrthoDB" id="5072596at2"/>
<dbReference type="Proteomes" id="UP000270021">
    <property type="component" value="Chromosome"/>
</dbReference>
<keyword evidence="3" id="KW-1185">Reference proteome</keyword>
<organism evidence="2 3">
    <name type="scientific">Flaviflexus salsibiostraticola</name>
    <dbReference type="NCBI Taxonomy" id="1282737"/>
    <lineage>
        <taxon>Bacteria</taxon>
        <taxon>Bacillati</taxon>
        <taxon>Actinomycetota</taxon>
        <taxon>Actinomycetes</taxon>
        <taxon>Actinomycetales</taxon>
        <taxon>Actinomycetaceae</taxon>
        <taxon>Flaviflexus</taxon>
    </lineage>
</organism>
<dbReference type="EMBL" id="CP034438">
    <property type="protein sequence ID" value="AZN30382.1"/>
    <property type="molecule type" value="Genomic_DNA"/>
</dbReference>
<feature type="transmembrane region" description="Helical" evidence="1">
    <location>
        <begin position="37"/>
        <end position="55"/>
    </location>
</feature>
<dbReference type="KEGG" id="fsl:EJO69_08740"/>
<feature type="transmembrane region" description="Helical" evidence="1">
    <location>
        <begin position="101"/>
        <end position="122"/>
    </location>
</feature>
<evidence type="ECO:0000256" key="1">
    <source>
        <dbReference type="SAM" id="Phobius"/>
    </source>
</evidence>
<feature type="transmembrane region" description="Helical" evidence="1">
    <location>
        <begin position="76"/>
        <end position="95"/>
    </location>
</feature>
<gene>
    <name evidence="2" type="ORF">EJO69_08740</name>
</gene>
<reference evidence="2 3" key="1">
    <citation type="submission" date="2018-12" db="EMBL/GenBank/DDBJ databases">
        <title>Complete genome sequence of Flaviflexus salsibiostraticola KCTC 33148.</title>
        <authorList>
            <person name="Bae J.-W."/>
        </authorList>
    </citation>
    <scope>NUCLEOTIDE SEQUENCE [LARGE SCALE GENOMIC DNA]</scope>
    <source>
        <strain evidence="2 3">KCTC 33148</strain>
    </source>
</reference>
<protein>
    <submittedName>
        <fullName evidence="2">Uncharacterized protein</fullName>
    </submittedName>
</protein>
<evidence type="ECO:0000313" key="2">
    <source>
        <dbReference type="EMBL" id="AZN30382.1"/>
    </source>
</evidence>
<proteinExistence type="predicted"/>